<gene>
    <name evidence="1" type="ORF">MENT_LOCUS60380</name>
</gene>
<dbReference type="PANTHER" id="PTHR20905:SF1">
    <property type="entry name" value="AT07410P-RELATED"/>
    <property type="match status" value="1"/>
</dbReference>
<dbReference type="Gene3D" id="3.40.630.30">
    <property type="match status" value="1"/>
</dbReference>
<reference evidence="1 2" key="1">
    <citation type="submission" date="2020-08" db="EMBL/GenBank/DDBJ databases">
        <authorList>
            <person name="Koutsovoulos G."/>
            <person name="Danchin GJ E."/>
        </authorList>
    </citation>
    <scope>NUCLEOTIDE SEQUENCE [LARGE SCALE GENOMIC DNA]</scope>
</reference>
<protein>
    <submittedName>
        <fullName evidence="1">Uncharacterized protein</fullName>
    </submittedName>
</protein>
<dbReference type="Proteomes" id="UP000580250">
    <property type="component" value="Unassembled WGS sequence"/>
</dbReference>
<evidence type="ECO:0000313" key="2">
    <source>
        <dbReference type="Proteomes" id="UP000580250"/>
    </source>
</evidence>
<proteinExistence type="predicted"/>
<name>A0A6V7Y4K6_MELEN</name>
<dbReference type="EMBL" id="CAJEWN010003098">
    <property type="protein sequence ID" value="CAD2206502.1"/>
    <property type="molecule type" value="Genomic_DNA"/>
</dbReference>
<accession>A0A6V7Y4K6</accession>
<evidence type="ECO:0000313" key="1">
    <source>
        <dbReference type="EMBL" id="CAD2206502.1"/>
    </source>
</evidence>
<sequence length="178" mass="20748">MNFHLENIFYSNQGHQFVIVPIRTDQHRAEVLSFMQTQFRVQEPITNALKCSAQDTLPFYKDICSACFKYDLSLIAHDYHGQIAGIALSSLWQGNEIQTLKSSKNKEFGQEIRNGPYIGLDNANRLFSFLEMVENDLNLILKNEKCVLKLEIISVHPMFLRQEFRKILIFLLKIRTCF</sequence>
<dbReference type="AlphaFoldDB" id="A0A6V7Y4K6"/>
<dbReference type="OrthoDB" id="5799199at2759"/>
<dbReference type="GO" id="GO:0008080">
    <property type="term" value="F:N-acetyltransferase activity"/>
    <property type="evidence" value="ECO:0007669"/>
    <property type="project" value="TreeGrafter"/>
</dbReference>
<organism evidence="1 2">
    <name type="scientific">Meloidogyne enterolobii</name>
    <name type="common">Root-knot nematode worm</name>
    <name type="synonym">Meloidogyne mayaguensis</name>
    <dbReference type="NCBI Taxonomy" id="390850"/>
    <lineage>
        <taxon>Eukaryota</taxon>
        <taxon>Metazoa</taxon>
        <taxon>Ecdysozoa</taxon>
        <taxon>Nematoda</taxon>
        <taxon>Chromadorea</taxon>
        <taxon>Rhabditida</taxon>
        <taxon>Tylenchina</taxon>
        <taxon>Tylenchomorpha</taxon>
        <taxon>Tylenchoidea</taxon>
        <taxon>Meloidogynidae</taxon>
        <taxon>Meloidogyninae</taxon>
        <taxon>Meloidogyne</taxon>
    </lineage>
</organism>
<dbReference type="PANTHER" id="PTHR20905">
    <property type="entry name" value="N-ACETYLTRANSFERASE-RELATED"/>
    <property type="match status" value="1"/>
</dbReference>
<comment type="caution">
    <text evidence="1">The sequence shown here is derived from an EMBL/GenBank/DDBJ whole genome shotgun (WGS) entry which is preliminary data.</text>
</comment>